<accession>A0ACA9R7M3</accession>
<organism evidence="1 2">
    <name type="scientific">Acaulospora colombiana</name>
    <dbReference type="NCBI Taxonomy" id="27376"/>
    <lineage>
        <taxon>Eukaryota</taxon>
        <taxon>Fungi</taxon>
        <taxon>Fungi incertae sedis</taxon>
        <taxon>Mucoromycota</taxon>
        <taxon>Glomeromycotina</taxon>
        <taxon>Glomeromycetes</taxon>
        <taxon>Diversisporales</taxon>
        <taxon>Acaulosporaceae</taxon>
        <taxon>Acaulospora</taxon>
    </lineage>
</organism>
<evidence type="ECO:0000313" key="1">
    <source>
        <dbReference type="EMBL" id="CAG8780771.1"/>
    </source>
</evidence>
<keyword evidence="2" id="KW-1185">Reference proteome</keyword>
<dbReference type="Proteomes" id="UP000789525">
    <property type="component" value="Unassembled WGS sequence"/>
</dbReference>
<proteinExistence type="predicted"/>
<name>A0ACA9R7M3_9GLOM</name>
<protein>
    <submittedName>
        <fullName evidence="1">3468_t:CDS:1</fullName>
    </submittedName>
</protein>
<sequence>SSVRTQVMLWFRWGRLLGTLDPTAPRRPLSSPLSSFPITAHPQRIGALHSTSTPLHSNNCKSLGFDYESALIGYNFFGALQGSVWI</sequence>
<comment type="caution">
    <text evidence="1">The sequence shown here is derived from an EMBL/GenBank/DDBJ whole genome shotgun (WGS) entry which is preliminary data.</text>
</comment>
<feature type="non-terminal residue" evidence="1">
    <location>
        <position position="86"/>
    </location>
</feature>
<reference evidence="1" key="1">
    <citation type="submission" date="2021-06" db="EMBL/GenBank/DDBJ databases">
        <authorList>
            <person name="Kallberg Y."/>
            <person name="Tangrot J."/>
            <person name="Rosling A."/>
        </authorList>
    </citation>
    <scope>NUCLEOTIDE SEQUENCE</scope>
    <source>
        <strain evidence="1">CL356</strain>
    </source>
</reference>
<feature type="non-terminal residue" evidence="1">
    <location>
        <position position="1"/>
    </location>
</feature>
<dbReference type="EMBL" id="CAJVPT010071587">
    <property type="protein sequence ID" value="CAG8780771.1"/>
    <property type="molecule type" value="Genomic_DNA"/>
</dbReference>
<gene>
    <name evidence="1" type="ORF">ACOLOM_LOCUS14305</name>
</gene>
<evidence type="ECO:0000313" key="2">
    <source>
        <dbReference type="Proteomes" id="UP000789525"/>
    </source>
</evidence>